<feature type="transmembrane region" description="Helical" evidence="1">
    <location>
        <begin position="6"/>
        <end position="32"/>
    </location>
</feature>
<dbReference type="Proteomes" id="UP000008386">
    <property type="component" value="Chromosome"/>
</dbReference>
<keyword evidence="1" id="KW-0812">Transmembrane</keyword>
<keyword evidence="1" id="KW-1133">Transmembrane helix</keyword>
<evidence type="ECO:0000256" key="1">
    <source>
        <dbReference type="SAM" id="Phobius"/>
    </source>
</evidence>
<dbReference type="HOGENOM" id="CLU_174526_0_0_2"/>
<reference evidence="2 3" key="1">
    <citation type="journal article" date="2011" name="J. Bacteriol.">
        <title>Complete genome sequence of the obligate piezophilic hyperthermophilic archaeon Pyrococcus yayanosii CH1.</title>
        <authorList>
            <person name="Jun X."/>
            <person name="Lupeng L."/>
            <person name="Minjuan X."/>
            <person name="Oger P."/>
            <person name="Fengping W."/>
            <person name="Jebbar M."/>
            <person name="Xiang X."/>
        </authorList>
    </citation>
    <scope>NUCLEOTIDE SEQUENCE [LARGE SCALE GENOMIC DNA]</scope>
    <source>
        <strain evidence="3">CH1 / JCM 16557</strain>
    </source>
</reference>
<dbReference type="OrthoDB" id="86247at2157"/>
<dbReference type="KEGG" id="pya:PYCH_11640"/>
<evidence type="ECO:0000313" key="3">
    <source>
        <dbReference type="Proteomes" id="UP000008386"/>
    </source>
</evidence>
<organism evidence="2 3">
    <name type="scientific">Pyrococcus yayanosii (strain CH1 / JCM 16557)</name>
    <dbReference type="NCBI Taxonomy" id="529709"/>
    <lineage>
        <taxon>Archaea</taxon>
        <taxon>Methanobacteriati</taxon>
        <taxon>Methanobacteriota</taxon>
        <taxon>Thermococci</taxon>
        <taxon>Thermococcales</taxon>
        <taxon>Thermococcaceae</taxon>
        <taxon>Pyrococcus</taxon>
    </lineage>
</organism>
<gene>
    <name evidence="2" type="ordered locus">PYCH_11640</name>
</gene>
<accession>F8AF08</accession>
<dbReference type="EMBL" id="CP002779">
    <property type="protein sequence ID" value="AEH24845.1"/>
    <property type="molecule type" value="Genomic_DNA"/>
</dbReference>
<dbReference type="GeneID" id="10837738"/>
<protein>
    <submittedName>
        <fullName evidence="2">Uncharacterized protein</fullName>
    </submittedName>
</protein>
<sequence>MKEGCVLIVLLLMGLAMTIILKTFLGLVVPAVGIPAYLAYSARYQNILAKSRLVDLDLFIMIGVIIIVVLAFETFSDPRLGLILLSLLLPLLFAFLPSKGRE</sequence>
<feature type="transmembrane region" description="Helical" evidence="1">
    <location>
        <begin position="78"/>
        <end position="96"/>
    </location>
</feature>
<name>F8AF08_PYRYC</name>
<evidence type="ECO:0000313" key="2">
    <source>
        <dbReference type="EMBL" id="AEH24845.1"/>
    </source>
</evidence>
<keyword evidence="1" id="KW-0472">Membrane</keyword>
<keyword evidence="3" id="KW-1185">Reference proteome</keyword>
<dbReference type="AlphaFoldDB" id="F8AF08"/>
<feature type="transmembrane region" description="Helical" evidence="1">
    <location>
        <begin position="53"/>
        <end position="72"/>
    </location>
</feature>
<dbReference type="eggNOG" id="arCOG05794">
    <property type="taxonomic scope" value="Archaea"/>
</dbReference>
<proteinExistence type="predicted"/>
<dbReference type="RefSeq" id="WP_013905901.1">
    <property type="nucleotide sequence ID" value="NC_015680.1"/>
</dbReference>